<evidence type="ECO:0000259" key="8">
    <source>
        <dbReference type="Pfam" id="PF07715"/>
    </source>
</evidence>
<dbReference type="Pfam" id="PF07715">
    <property type="entry name" value="Plug"/>
    <property type="match status" value="1"/>
</dbReference>
<dbReference type="InterPro" id="IPR008969">
    <property type="entry name" value="CarboxyPept-like_regulatory"/>
</dbReference>
<dbReference type="Proteomes" id="UP000032544">
    <property type="component" value="Unassembled WGS sequence"/>
</dbReference>
<dbReference type="PROSITE" id="PS52016">
    <property type="entry name" value="TONB_DEPENDENT_REC_3"/>
    <property type="match status" value="1"/>
</dbReference>
<evidence type="ECO:0000313" key="9">
    <source>
        <dbReference type="EMBL" id="KJF43958.1"/>
    </source>
</evidence>
<evidence type="ECO:0000313" key="10">
    <source>
        <dbReference type="Proteomes" id="UP000032544"/>
    </source>
</evidence>
<evidence type="ECO:0000256" key="4">
    <source>
        <dbReference type="ARBA" id="ARBA00022692"/>
    </source>
</evidence>
<dbReference type="InterPro" id="IPR037066">
    <property type="entry name" value="Plug_dom_sf"/>
</dbReference>
<dbReference type="SUPFAM" id="SSF49464">
    <property type="entry name" value="Carboxypeptidase regulatory domain-like"/>
    <property type="match status" value="1"/>
</dbReference>
<keyword evidence="6 7" id="KW-0998">Cell outer membrane</keyword>
<evidence type="ECO:0000256" key="3">
    <source>
        <dbReference type="ARBA" id="ARBA00022452"/>
    </source>
</evidence>
<evidence type="ECO:0000256" key="2">
    <source>
        <dbReference type="ARBA" id="ARBA00022448"/>
    </source>
</evidence>
<dbReference type="PATRIC" id="fig|1544798.3.peg.2748"/>
<dbReference type="InterPro" id="IPR023997">
    <property type="entry name" value="TonB-dep_OMP_SusC/RagA_CS"/>
</dbReference>
<organism evidence="9 10">
    <name type="scientific">Draconibacterium sediminis</name>
    <dbReference type="NCBI Taxonomy" id="1544798"/>
    <lineage>
        <taxon>Bacteria</taxon>
        <taxon>Pseudomonadati</taxon>
        <taxon>Bacteroidota</taxon>
        <taxon>Bacteroidia</taxon>
        <taxon>Marinilabiliales</taxon>
        <taxon>Prolixibacteraceae</taxon>
        <taxon>Draconibacterium</taxon>
    </lineage>
</organism>
<keyword evidence="2 7" id="KW-0813">Transport</keyword>
<dbReference type="NCBIfam" id="TIGR04056">
    <property type="entry name" value="OMP_RagA_SusC"/>
    <property type="match status" value="1"/>
</dbReference>
<keyword evidence="4 7" id="KW-0812">Transmembrane</keyword>
<reference evidence="9 10" key="1">
    <citation type="submission" date="2014-09" db="EMBL/GenBank/DDBJ databases">
        <title>Draft Genome Sequence of Draconibacterium sp. JN14CK-3.</title>
        <authorList>
            <person name="Dong C."/>
            <person name="Lai Q."/>
            <person name="Shao Z."/>
        </authorList>
    </citation>
    <scope>NUCLEOTIDE SEQUENCE [LARGE SCALE GENOMIC DNA]</scope>
    <source>
        <strain evidence="9 10">JN14CK-3</strain>
    </source>
</reference>
<sequence length="1049" mass="114644">MWRGATIRSLYVILLMVIWGVPSFGQNIAISGKVKSQRDGEFLPGVSIVVKGTSRGTITDVDGKYTLQDVPGDGVLVFSFVGMKKTEIGVAGRSTIDVTMEEEAIGLEEIVAVGYGVQKKKLVTGATVQVKGEELAKMNTTNPLQALQGKTPGVNISSTSGQPGAGMKVTIRGLGTIGSSQPLYIVDGVEGDITTLNAADIESIDVLKDAASAAIYGSQAANGVILITTKQGKKGHGQVSFDAYRGIQNVERKVPLLNAKEYRMIMDEQQINSGLNPFDWDAKDGYLADTDWMGQMLKEDAKTENYSLNISGGSETSIYAMSLSYTSQEGVVGGSAVSNYDRYGFRLNTEHKVYKDVLVVGQHLNLNFIDTKGISDGNQYNNTLRSAFNTSPLAPVYSDNNIYGSPFNDTSDAKWNKADGNPYGAMLTNHRINRSQRLLGDVYAELEPIKNLKVRTVFGLNYYSSNSRGFTPYYRFSIYSYNEDHETVSQGMSSGFTLTWTNTVGYNFDINEDHAFSVLLGTESISYQGIGMSGSNWNLVPQLDDFGHAYLDNTTGEAHLDDDGTTVIKTKSVGGAPSVDYRRLSYFGRIGYNYKEKYILNATLRADGSSKFAPGNHWGYFPSVSAGWTISEESFMGSTKGWLEQLKLRASWGQVGNQSIPDFKYASLISTSTAVSGNNPAAFYNFGNAGVNTAGAYQGQLSNESLRWETSEQTDIGFDSRFLKGRLAVSGDYYVKTTKDWLVQAPVPATAGAKAPWINGGSVKNKGVELAVNWNDNINDFSYYIGVNGAYNKNSVGLIPTADGIVHGLTNMLYANSEEFYRTENGYAIGYFWGYETNGLFQNQEDIDAWMAAGKGILQPGGATPGDVKFVDQNMDGVIDNNDKVDLGNGLPKISGGFNFGFQYKNFDFGVDASFAMGSKIVQSYGQVGQQSNYTTAILQRWTGEGTSNRIPRVTVNNLNWIFSDLYVHDGDYLRISNVSLGYDFSKLINLKAISQCRLYTSVQNAFTFTKYNGMDPEIGYGVESWVSGVDLGYYPRPRTVLVGVNLKF</sequence>
<evidence type="ECO:0000256" key="7">
    <source>
        <dbReference type="PROSITE-ProRule" id="PRU01360"/>
    </source>
</evidence>
<feature type="domain" description="TonB-dependent receptor plug" evidence="8">
    <location>
        <begin position="123"/>
        <end position="224"/>
    </location>
</feature>
<keyword evidence="10" id="KW-1185">Reference proteome</keyword>
<keyword evidence="3 7" id="KW-1134">Transmembrane beta strand</keyword>
<dbReference type="STRING" id="1544798.LH29_12950"/>
<comment type="caution">
    <text evidence="9">The sequence shown here is derived from an EMBL/GenBank/DDBJ whole genome shotgun (WGS) entry which is preliminary data.</text>
</comment>
<dbReference type="InterPro" id="IPR023996">
    <property type="entry name" value="TonB-dep_OMP_SusC/RagA"/>
</dbReference>
<dbReference type="NCBIfam" id="TIGR04057">
    <property type="entry name" value="SusC_RagA_signa"/>
    <property type="match status" value="1"/>
</dbReference>
<evidence type="ECO:0000256" key="5">
    <source>
        <dbReference type="ARBA" id="ARBA00023136"/>
    </source>
</evidence>
<name>A0A0D8JDR4_9BACT</name>
<dbReference type="Gene3D" id="2.60.40.1120">
    <property type="entry name" value="Carboxypeptidase-like, regulatory domain"/>
    <property type="match status" value="1"/>
</dbReference>
<comment type="subcellular location">
    <subcellularLocation>
        <location evidence="1 7">Cell outer membrane</location>
        <topology evidence="1 7">Multi-pass membrane protein</topology>
    </subcellularLocation>
</comment>
<keyword evidence="9" id="KW-0675">Receptor</keyword>
<protein>
    <submittedName>
        <fullName evidence="9">TonB-dependent receptor</fullName>
    </submittedName>
</protein>
<comment type="similarity">
    <text evidence="7">Belongs to the TonB-dependent receptor family.</text>
</comment>
<dbReference type="AlphaFoldDB" id="A0A0D8JDR4"/>
<keyword evidence="5 7" id="KW-0472">Membrane</keyword>
<dbReference type="Gene3D" id="2.40.170.20">
    <property type="entry name" value="TonB-dependent receptor, beta-barrel domain"/>
    <property type="match status" value="1"/>
</dbReference>
<evidence type="ECO:0000256" key="6">
    <source>
        <dbReference type="ARBA" id="ARBA00023237"/>
    </source>
</evidence>
<dbReference type="InterPro" id="IPR036942">
    <property type="entry name" value="Beta-barrel_TonB_sf"/>
</dbReference>
<gene>
    <name evidence="9" type="ORF">LH29_12950</name>
</gene>
<dbReference type="GO" id="GO:0009279">
    <property type="term" value="C:cell outer membrane"/>
    <property type="evidence" value="ECO:0007669"/>
    <property type="project" value="UniProtKB-SubCell"/>
</dbReference>
<dbReference type="Gene3D" id="2.170.130.10">
    <property type="entry name" value="TonB-dependent receptor, plug domain"/>
    <property type="match status" value="1"/>
</dbReference>
<dbReference type="InterPro" id="IPR012910">
    <property type="entry name" value="Plug_dom"/>
</dbReference>
<dbReference type="InterPro" id="IPR039426">
    <property type="entry name" value="TonB-dep_rcpt-like"/>
</dbReference>
<proteinExistence type="inferred from homology"/>
<dbReference type="Pfam" id="PF13715">
    <property type="entry name" value="CarbopepD_reg_2"/>
    <property type="match status" value="1"/>
</dbReference>
<evidence type="ECO:0000256" key="1">
    <source>
        <dbReference type="ARBA" id="ARBA00004571"/>
    </source>
</evidence>
<dbReference type="SUPFAM" id="SSF56935">
    <property type="entry name" value="Porins"/>
    <property type="match status" value="1"/>
</dbReference>
<accession>A0A0D8JDR4</accession>
<dbReference type="EMBL" id="JRHC01000002">
    <property type="protein sequence ID" value="KJF43958.1"/>
    <property type="molecule type" value="Genomic_DNA"/>
</dbReference>